<feature type="transmembrane region" description="Helical" evidence="1">
    <location>
        <begin position="112"/>
        <end position="131"/>
    </location>
</feature>
<dbReference type="OrthoDB" id="7066518at2"/>
<organism evidence="3 4">
    <name type="scientific">Shewanella violacea (strain JCM 10179 / CIP 106290 / LMG 19151 / DSS12)</name>
    <dbReference type="NCBI Taxonomy" id="637905"/>
    <lineage>
        <taxon>Bacteria</taxon>
        <taxon>Pseudomonadati</taxon>
        <taxon>Pseudomonadota</taxon>
        <taxon>Gammaproteobacteria</taxon>
        <taxon>Alteromonadales</taxon>
        <taxon>Shewanellaceae</taxon>
        <taxon>Shewanella</taxon>
    </lineage>
</organism>
<dbReference type="Pfam" id="PF21937">
    <property type="entry name" value="Yop-YscD_ppl_2nd"/>
    <property type="match status" value="1"/>
</dbReference>
<evidence type="ECO:0000313" key="4">
    <source>
        <dbReference type="Proteomes" id="UP000002350"/>
    </source>
</evidence>
<keyword evidence="1" id="KW-0472">Membrane</keyword>
<dbReference type="InterPro" id="IPR053947">
    <property type="entry name" value="YscD_ppl__2nd"/>
</dbReference>
<proteinExistence type="predicted"/>
<keyword evidence="1" id="KW-1133">Transmembrane helix</keyword>
<gene>
    <name evidence="3" type="ordered locus">SVI_2259</name>
</gene>
<keyword evidence="4" id="KW-1185">Reference proteome</keyword>
<reference evidence="4" key="1">
    <citation type="journal article" date="2010" name="Mol. Biosyst.">
        <title>Complete genome sequence and comparative analysis of Shewanella violacea, a psychrophilic and piezophilic bacterium from deep sea floor sediments.</title>
        <authorList>
            <person name="Aono E."/>
            <person name="Baba T."/>
            <person name="Ara T."/>
            <person name="Nishi T."/>
            <person name="Nakamichi T."/>
            <person name="Inamoto E."/>
            <person name="Toyonaga H."/>
            <person name="Hasegawa M."/>
            <person name="Takai Y."/>
            <person name="Okumura Y."/>
            <person name="Baba M."/>
            <person name="Tomita M."/>
            <person name="Kato C."/>
            <person name="Oshima T."/>
            <person name="Nakasone K."/>
            <person name="Mori H."/>
        </authorList>
    </citation>
    <scope>NUCLEOTIDE SEQUENCE [LARGE SCALE GENOMIC DNA]</scope>
    <source>
        <strain evidence="4">JCM 10179 / CIP 106290 / LMG 19151 / DSS12</strain>
    </source>
</reference>
<dbReference type="KEGG" id="svo:SVI_2259"/>
<dbReference type="NCBIfam" id="TIGR02500">
    <property type="entry name" value="type_III_yscD"/>
    <property type="match status" value="1"/>
</dbReference>
<dbReference type="eggNOG" id="ENOG50307NE">
    <property type="taxonomic scope" value="Bacteria"/>
</dbReference>
<name>D4ZKN1_SHEVD</name>
<dbReference type="HOGENOM" id="CLU_055417_0_0_6"/>
<evidence type="ECO:0000259" key="2">
    <source>
        <dbReference type="Pfam" id="PF21937"/>
    </source>
</evidence>
<sequence length="402" mass="44100">MSSKYKLLWLNGPLQGREFSLPLGSITIGPDGDIVAILSEVSELELFIDEEGVHLSKEVPTWVDGKPVEGLTLLPLDQVIELDDIAILVGKDDDVLAIRGVPKHMLVRGGPLFFLGFTSLISLLVLLFVLFSPVEESHLQIVLTPSQWLSRELNQSGLKSIKVSWSDSGVATLSGYCKEQQQMADLLSDLSNHGVVFMDHTLCGDQLLSNVKQILVQNGFSDAVVNLNGELGSVNISGAISAGEDWNKTVDDFNRLPGLISWNVSSQVNKQIKELITILRKDQLLTGIVVKRVDNTLVLTGKVSEEKQRQVMSVATKLNLSYPGGFKLVFQNIPVRDELIQFFNSQIVSFGGNTKFPFVELEDGSRLSVGSDLSIGYTISFMNINGMDLIRAGEIVHIPIII</sequence>
<dbReference type="STRING" id="637905.SVI_2259"/>
<dbReference type="AlphaFoldDB" id="D4ZKN1"/>
<dbReference type="InterPro" id="IPR012843">
    <property type="entry name" value="YscD"/>
</dbReference>
<evidence type="ECO:0000313" key="3">
    <source>
        <dbReference type="EMBL" id="BAJ02230.1"/>
    </source>
</evidence>
<evidence type="ECO:0000256" key="1">
    <source>
        <dbReference type="SAM" id="Phobius"/>
    </source>
</evidence>
<accession>D4ZKN1</accession>
<dbReference type="Proteomes" id="UP000002350">
    <property type="component" value="Chromosome"/>
</dbReference>
<protein>
    <submittedName>
        <fullName evidence="3">Type III secretion system apparatus protein, YscD/HrpQ family</fullName>
    </submittedName>
</protein>
<dbReference type="EMBL" id="AP011177">
    <property type="protein sequence ID" value="BAJ02230.1"/>
    <property type="molecule type" value="Genomic_DNA"/>
</dbReference>
<dbReference type="Gene3D" id="2.60.200.20">
    <property type="match status" value="1"/>
</dbReference>
<feature type="domain" description="YscD-like Bon-like" evidence="2">
    <location>
        <begin position="205"/>
        <end position="265"/>
    </location>
</feature>
<keyword evidence="1" id="KW-0812">Transmembrane</keyword>
<dbReference type="RefSeq" id="WP_013051535.1">
    <property type="nucleotide sequence ID" value="NC_014012.1"/>
</dbReference>
<dbReference type="CDD" id="cd00060">
    <property type="entry name" value="FHA"/>
    <property type="match status" value="1"/>
</dbReference>